<name>A0ACD5TK56_AVESA</name>
<evidence type="ECO:0000313" key="2">
    <source>
        <dbReference type="Proteomes" id="UP001732700"/>
    </source>
</evidence>
<keyword evidence="2" id="KW-1185">Reference proteome</keyword>
<sequence>MIHLLHLSPVRFFLLPLPSPDLPISCCVFHRVSPAVPQPSVNAVTPIPPHPTDPAPSSSCRARRRHRPRLSRSSSSRPCGLRPISHWVLRSSTFDINKVKYRKTLKLMFNGNVPMKKEIEEEGTGVSWTQEDKSLCASVLGSDALAYLTKGGGAISEGLVAASVLVGLQNKLQDLVESDGQSLCWNYAIFWQLSRTKSGDLVLGWGDGSCREPHDNEMSSATHTVIHDASSLTRQRMRKRVLEQLHTAFGGADEEDYAPGIDQVTDTELFFLASMYFAFPRHVGGPGKVFATGAPLWIPNNPHKVSPSNYCYRGFLANAAGFRTIVLLPFEAGVLELGSLQNVAESAEALETIRSVFLGESSKNAATENHPGNGSAQISPCMAKIFGKDLNLSRPLPNTAAGPSKKDERSWDMQNNCGSESLLLPNVRKGLQNFTWSQARGLNSHHQKFGNGILVVKNEAAHRSNGAAHSPGLSLFQVQKPLQILTQPPSQPQTPTHIDFTVGSSSKSGEQGGHVMDDRQPRKRGRKPSNGRVEALNHVEAERQRREKLNQRFYALRAVVPNISKMDKASLLGDAITHITDLQKKLKEMESEREMFSEPATVDHRARTPRPEVDIQVVRDEVLVRVMSPMDNYPIKNVFQAFEEAEVKVGESKIASNNGTVVHSFISVSATHYCKSFLDVYLRENIVMLFLAIFYELINNTIGDGIFFSFFSFKDTTN</sequence>
<reference evidence="1" key="2">
    <citation type="submission" date="2025-09" db="UniProtKB">
        <authorList>
            <consortium name="EnsemblPlants"/>
        </authorList>
    </citation>
    <scope>IDENTIFICATION</scope>
</reference>
<reference evidence="1" key="1">
    <citation type="submission" date="2021-05" db="EMBL/GenBank/DDBJ databases">
        <authorList>
            <person name="Scholz U."/>
            <person name="Mascher M."/>
            <person name="Fiebig A."/>
        </authorList>
    </citation>
    <scope>NUCLEOTIDE SEQUENCE [LARGE SCALE GENOMIC DNA]</scope>
</reference>
<protein>
    <submittedName>
        <fullName evidence="1">Uncharacterized protein</fullName>
    </submittedName>
</protein>
<evidence type="ECO:0000313" key="1">
    <source>
        <dbReference type="EnsemblPlants" id="AVESA.00010b.r2.1AG0073310.1.CDS"/>
    </source>
</evidence>
<dbReference type="Proteomes" id="UP001732700">
    <property type="component" value="Chromosome 1A"/>
</dbReference>
<organism evidence="1 2">
    <name type="scientific">Avena sativa</name>
    <name type="common">Oat</name>
    <dbReference type="NCBI Taxonomy" id="4498"/>
    <lineage>
        <taxon>Eukaryota</taxon>
        <taxon>Viridiplantae</taxon>
        <taxon>Streptophyta</taxon>
        <taxon>Embryophyta</taxon>
        <taxon>Tracheophyta</taxon>
        <taxon>Spermatophyta</taxon>
        <taxon>Magnoliopsida</taxon>
        <taxon>Liliopsida</taxon>
        <taxon>Poales</taxon>
        <taxon>Poaceae</taxon>
        <taxon>BOP clade</taxon>
        <taxon>Pooideae</taxon>
        <taxon>Poodae</taxon>
        <taxon>Poeae</taxon>
        <taxon>Poeae Chloroplast Group 1 (Aveneae type)</taxon>
        <taxon>Aveninae</taxon>
        <taxon>Avena</taxon>
    </lineage>
</organism>
<dbReference type="EnsemblPlants" id="AVESA.00010b.r2.1AG0073310.1">
    <property type="protein sequence ID" value="AVESA.00010b.r2.1AG0073310.1.CDS"/>
    <property type="gene ID" value="AVESA.00010b.r2.1AG0073310"/>
</dbReference>
<proteinExistence type="predicted"/>
<accession>A0ACD5TK56</accession>